<accession>A0A2W1MYL2</accession>
<gene>
    <name evidence="1" type="ORF">DNU06_16985</name>
</gene>
<dbReference type="AlphaFoldDB" id="A0A2W1MYL2"/>
<dbReference type="EMBL" id="QKSB01000022">
    <property type="protein sequence ID" value="PZE15641.1"/>
    <property type="molecule type" value="Genomic_DNA"/>
</dbReference>
<evidence type="ECO:0000313" key="1">
    <source>
        <dbReference type="EMBL" id="PZE15641.1"/>
    </source>
</evidence>
<name>A0A2W1MYL2_9FLAO</name>
<dbReference type="Proteomes" id="UP000249248">
    <property type="component" value="Unassembled WGS sequence"/>
</dbReference>
<comment type="caution">
    <text evidence="1">The sequence shown here is derived from an EMBL/GenBank/DDBJ whole genome shotgun (WGS) entry which is preliminary data.</text>
</comment>
<proteinExistence type="predicted"/>
<organism evidence="1 2">
    <name type="scientific">Putridiphycobacter roseus</name>
    <dbReference type="NCBI Taxonomy" id="2219161"/>
    <lineage>
        <taxon>Bacteria</taxon>
        <taxon>Pseudomonadati</taxon>
        <taxon>Bacteroidota</taxon>
        <taxon>Flavobacteriia</taxon>
        <taxon>Flavobacteriales</taxon>
        <taxon>Crocinitomicaceae</taxon>
        <taxon>Putridiphycobacter</taxon>
    </lineage>
</organism>
<evidence type="ECO:0000313" key="2">
    <source>
        <dbReference type="Proteomes" id="UP000249248"/>
    </source>
</evidence>
<sequence length="120" mass="14103">MATTLKNLHIKEMNKGKIEITRASQIVNFGRKINIYVNNEKICRLSDNETRTIEIDEGVNEIYARIDWCKTPPLQFEIKGGEDIKLELGSNVKGWKLAVYAMHYYLIRHSEFLYLQQRKN</sequence>
<keyword evidence="2" id="KW-1185">Reference proteome</keyword>
<reference evidence="1 2" key="1">
    <citation type="submission" date="2018-06" db="EMBL/GenBank/DDBJ databases">
        <title>The draft genome sequence of Crocinitomix sp. SM1701.</title>
        <authorList>
            <person name="Zhang X."/>
        </authorList>
    </citation>
    <scope>NUCLEOTIDE SEQUENCE [LARGE SCALE GENOMIC DNA]</scope>
    <source>
        <strain evidence="1 2">SM1701</strain>
    </source>
</reference>
<protein>
    <submittedName>
        <fullName evidence="1">Uncharacterized protein</fullName>
    </submittedName>
</protein>